<evidence type="ECO:0000259" key="3">
    <source>
        <dbReference type="Pfam" id="PF09835"/>
    </source>
</evidence>
<dbReference type="Proteomes" id="UP001595583">
    <property type="component" value="Unassembled WGS sequence"/>
</dbReference>
<gene>
    <name evidence="4" type="ORF">ACFOHJ_23375</name>
</gene>
<keyword evidence="2" id="KW-1133">Transmembrane helix</keyword>
<evidence type="ECO:0000256" key="2">
    <source>
        <dbReference type="SAM" id="Phobius"/>
    </source>
</evidence>
<keyword evidence="2" id="KW-0472">Membrane</keyword>
<dbReference type="PANTHER" id="PTHR40547:SF1">
    <property type="entry name" value="SLL0298 PROTEIN"/>
    <property type="match status" value="1"/>
</dbReference>
<feature type="compositionally biased region" description="Gly residues" evidence="1">
    <location>
        <begin position="190"/>
        <end position="199"/>
    </location>
</feature>
<name>A0ABV7KG20_9HYPH</name>
<dbReference type="InterPro" id="IPR018639">
    <property type="entry name" value="DUF2062"/>
</dbReference>
<reference evidence="5" key="1">
    <citation type="journal article" date="2019" name="Int. J. Syst. Evol. Microbiol.">
        <title>The Global Catalogue of Microorganisms (GCM) 10K type strain sequencing project: providing services to taxonomists for standard genome sequencing and annotation.</title>
        <authorList>
            <consortium name="The Broad Institute Genomics Platform"/>
            <consortium name="The Broad Institute Genome Sequencing Center for Infectious Disease"/>
            <person name="Wu L."/>
            <person name="Ma J."/>
        </authorList>
    </citation>
    <scope>NUCLEOTIDE SEQUENCE [LARGE SCALE GENOMIC DNA]</scope>
    <source>
        <strain evidence="5">KCTC 52165</strain>
    </source>
</reference>
<keyword evidence="5" id="KW-1185">Reference proteome</keyword>
<comment type="caution">
    <text evidence="4">The sequence shown here is derived from an EMBL/GenBank/DDBJ whole genome shotgun (WGS) entry which is preliminary data.</text>
</comment>
<feature type="transmembrane region" description="Helical" evidence="2">
    <location>
        <begin position="41"/>
        <end position="59"/>
    </location>
</feature>
<protein>
    <submittedName>
        <fullName evidence="4">DUF2062 domain-containing protein</fullName>
    </submittedName>
</protein>
<dbReference type="Pfam" id="PF09835">
    <property type="entry name" value="DUF2062"/>
    <property type="match status" value="1"/>
</dbReference>
<accession>A0ABV7KG20</accession>
<evidence type="ECO:0000256" key="1">
    <source>
        <dbReference type="SAM" id="MobiDB-lite"/>
    </source>
</evidence>
<feature type="transmembrane region" description="Helical" evidence="2">
    <location>
        <begin position="143"/>
        <end position="166"/>
    </location>
</feature>
<feature type="transmembrane region" description="Helical" evidence="2">
    <location>
        <begin position="66"/>
        <end position="89"/>
    </location>
</feature>
<dbReference type="EMBL" id="JBHRTK010000031">
    <property type="protein sequence ID" value="MFC3209165.1"/>
    <property type="molecule type" value="Genomic_DNA"/>
</dbReference>
<dbReference type="PANTHER" id="PTHR40547">
    <property type="entry name" value="SLL0298 PROTEIN"/>
    <property type="match status" value="1"/>
</dbReference>
<organism evidence="4 5">
    <name type="scientific">Aquamicrobium soli</name>
    <dbReference type="NCBI Taxonomy" id="1811518"/>
    <lineage>
        <taxon>Bacteria</taxon>
        <taxon>Pseudomonadati</taxon>
        <taxon>Pseudomonadota</taxon>
        <taxon>Alphaproteobacteria</taxon>
        <taxon>Hyphomicrobiales</taxon>
        <taxon>Phyllobacteriaceae</taxon>
        <taxon>Aquamicrobium</taxon>
    </lineage>
</organism>
<keyword evidence="2" id="KW-0812">Transmembrane</keyword>
<evidence type="ECO:0000313" key="4">
    <source>
        <dbReference type="EMBL" id="MFC3209165.1"/>
    </source>
</evidence>
<sequence length="199" mass="22122">MLFRRRNEESAWERFRVWLWPRRSFSRSFQYFSKRILRLKATPHAIAAGVAAGIFASFFPLGLHFVVAAAVCWLIAGNLVAALLVAAVGGNPVTVPLLWGASWETGKLILQEDVAANGTPEHLSAMLHHMSFAQLWRPVLEPLAIGAVPLGVLFGLLFYGVTRWGVGVFQEKRRRRLAEKAARQQQRPGEFGGVGSAFR</sequence>
<dbReference type="RefSeq" id="WP_378225303.1">
    <property type="nucleotide sequence ID" value="NZ_JBHRTK010000031.1"/>
</dbReference>
<proteinExistence type="predicted"/>
<feature type="region of interest" description="Disordered" evidence="1">
    <location>
        <begin position="179"/>
        <end position="199"/>
    </location>
</feature>
<evidence type="ECO:0000313" key="5">
    <source>
        <dbReference type="Proteomes" id="UP001595583"/>
    </source>
</evidence>
<feature type="domain" description="DUF2062" evidence="3">
    <location>
        <begin position="27"/>
        <end position="174"/>
    </location>
</feature>